<keyword evidence="3" id="KW-1185">Reference proteome</keyword>
<evidence type="ECO:0000313" key="3">
    <source>
        <dbReference type="Proteomes" id="UP000010931"/>
    </source>
</evidence>
<name>L7F8V2_STRT8</name>
<dbReference type="AlphaFoldDB" id="L7F8V2"/>
<dbReference type="EMBL" id="AEJB01000278">
    <property type="protein sequence ID" value="ELP67554.1"/>
    <property type="molecule type" value="Genomic_DNA"/>
</dbReference>
<accession>L7F8V2</accession>
<feature type="region of interest" description="Disordered" evidence="1">
    <location>
        <begin position="65"/>
        <end position="85"/>
    </location>
</feature>
<dbReference type="Proteomes" id="UP000010931">
    <property type="component" value="Unassembled WGS sequence"/>
</dbReference>
<evidence type="ECO:0000256" key="1">
    <source>
        <dbReference type="SAM" id="MobiDB-lite"/>
    </source>
</evidence>
<protein>
    <submittedName>
        <fullName evidence="2">Uncharacterized protein</fullName>
    </submittedName>
</protein>
<proteinExistence type="predicted"/>
<reference evidence="2 3" key="1">
    <citation type="journal article" date="2011" name="Plasmid">
        <title>Streptomyces turgidiscabies Car8 contains a modular pathogenicity island that shares virulence genes with other actinobacterial plant pathogens.</title>
        <authorList>
            <person name="Huguet-Tapia J.C."/>
            <person name="Badger J.H."/>
            <person name="Loria R."/>
            <person name="Pettis G.S."/>
        </authorList>
    </citation>
    <scope>NUCLEOTIDE SEQUENCE [LARGE SCALE GENOMIC DNA]</scope>
    <source>
        <strain evidence="2 3">Car8</strain>
    </source>
</reference>
<sequence>MLRRRALPSPAAGRYARLGATFHGAGPFFPRLRKICAVVTTVRRRSVAMCGNPLIGLGRSAPARGRALRAPVRPERPAARSAPGL</sequence>
<dbReference type="PATRIC" id="fig|698760.3.peg.3720"/>
<gene>
    <name evidence="2" type="ORF">STRTUCAR8_08833</name>
</gene>
<comment type="caution">
    <text evidence="2">The sequence shown here is derived from an EMBL/GenBank/DDBJ whole genome shotgun (WGS) entry which is preliminary data.</text>
</comment>
<evidence type="ECO:0000313" key="2">
    <source>
        <dbReference type="EMBL" id="ELP67554.1"/>
    </source>
</evidence>
<organism evidence="2 3">
    <name type="scientific">Streptomyces turgidiscabies (strain Car8)</name>
    <dbReference type="NCBI Taxonomy" id="698760"/>
    <lineage>
        <taxon>Bacteria</taxon>
        <taxon>Bacillati</taxon>
        <taxon>Actinomycetota</taxon>
        <taxon>Actinomycetes</taxon>
        <taxon>Kitasatosporales</taxon>
        <taxon>Streptomycetaceae</taxon>
        <taxon>Streptomyces</taxon>
    </lineage>
</organism>